<reference evidence="1 2" key="1">
    <citation type="submission" date="2016-11" db="EMBL/GenBank/DDBJ databases">
        <authorList>
            <person name="Jaros S."/>
            <person name="Januszkiewicz K."/>
            <person name="Wedrychowicz H."/>
        </authorList>
    </citation>
    <scope>NUCLEOTIDE SEQUENCE [LARGE SCALE GENOMIC DNA]</scope>
    <source>
        <strain evidence="1 2">DSM 25661</strain>
    </source>
</reference>
<dbReference type="Proteomes" id="UP000184462">
    <property type="component" value="Unassembled WGS sequence"/>
</dbReference>
<evidence type="ECO:0000313" key="1">
    <source>
        <dbReference type="EMBL" id="SHF02635.1"/>
    </source>
</evidence>
<proteinExistence type="predicted"/>
<keyword evidence="2" id="KW-1185">Reference proteome</keyword>
<dbReference type="EMBL" id="FQTW01000019">
    <property type="protein sequence ID" value="SHF02635.1"/>
    <property type="molecule type" value="Genomic_DNA"/>
</dbReference>
<dbReference type="AlphaFoldDB" id="A0A1M4YA94"/>
<gene>
    <name evidence="1" type="ORF">SAMN05444278_1196</name>
</gene>
<dbReference type="RefSeq" id="WP_073193749.1">
    <property type="nucleotide sequence ID" value="NZ_FQTW01000019.1"/>
</dbReference>
<accession>A0A1M4YA94</accession>
<sequence length="98" mass="11593">MEKYKNKNQNFVTLKGQKYIADFYIELPADDKFEIKGVTCVYYSIVNPPFRKYLDAIHFDVLKETNVDKSIQYLNPGHVLIFKGDDFPIKQFKEEHVI</sequence>
<name>A0A1M4YA94_9FLAO</name>
<evidence type="ECO:0000313" key="2">
    <source>
        <dbReference type="Proteomes" id="UP000184462"/>
    </source>
</evidence>
<protein>
    <submittedName>
        <fullName evidence="1">Uncharacterized protein</fullName>
    </submittedName>
</protein>
<organism evidence="1 2">
    <name type="scientific">Psychroflexus salarius</name>
    <dbReference type="NCBI Taxonomy" id="1155689"/>
    <lineage>
        <taxon>Bacteria</taxon>
        <taxon>Pseudomonadati</taxon>
        <taxon>Bacteroidota</taxon>
        <taxon>Flavobacteriia</taxon>
        <taxon>Flavobacteriales</taxon>
        <taxon>Flavobacteriaceae</taxon>
        <taxon>Psychroflexus</taxon>
    </lineage>
</organism>